<comment type="caution">
    <text evidence="1">The sequence shown here is derived from an EMBL/GenBank/DDBJ whole genome shotgun (WGS) entry which is preliminary data.</text>
</comment>
<gene>
    <name evidence="1" type="ORF">TPR58_07775</name>
</gene>
<dbReference type="EMBL" id="JBDIZK010000004">
    <property type="protein sequence ID" value="MEN3747061.1"/>
    <property type="molecule type" value="Genomic_DNA"/>
</dbReference>
<evidence type="ECO:0000313" key="2">
    <source>
        <dbReference type="Proteomes" id="UP001427805"/>
    </source>
</evidence>
<protein>
    <submittedName>
        <fullName evidence="1">STM4011 family radical SAM protein</fullName>
    </submittedName>
</protein>
<dbReference type="Gene3D" id="3.20.20.70">
    <property type="entry name" value="Aldolase class I"/>
    <property type="match status" value="1"/>
</dbReference>
<accession>A0ABV0B830</accession>
<dbReference type="NCBIfam" id="NF038073">
    <property type="entry name" value="rSAM_STM4011"/>
    <property type="match status" value="1"/>
</dbReference>
<dbReference type="Proteomes" id="UP001427805">
    <property type="component" value="Unassembled WGS sequence"/>
</dbReference>
<reference evidence="1 2" key="1">
    <citation type="submission" date="2024-05" db="EMBL/GenBank/DDBJ databases">
        <title>Sphingomonas sp. HF-S3 16S ribosomal RNA gene Genome sequencing and assembly.</title>
        <authorList>
            <person name="Lee H."/>
        </authorList>
    </citation>
    <scope>NUCLEOTIDE SEQUENCE [LARGE SCALE GENOMIC DNA]</scope>
    <source>
        <strain evidence="1 2">HF-S3</strain>
    </source>
</reference>
<dbReference type="InterPro" id="IPR013785">
    <property type="entry name" value="Aldolase_TIM"/>
</dbReference>
<evidence type="ECO:0000313" key="1">
    <source>
        <dbReference type="EMBL" id="MEN3747061.1"/>
    </source>
</evidence>
<dbReference type="InterPro" id="IPR058240">
    <property type="entry name" value="rSAM_sf"/>
</dbReference>
<proteinExistence type="predicted"/>
<dbReference type="InterPro" id="IPR047771">
    <property type="entry name" value="Radical_SAM_STM4011-like"/>
</dbReference>
<dbReference type="CDD" id="cd01335">
    <property type="entry name" value="Radical_SAM"/>
    <property type="match status" value="1"/>
</dbReference>
<dbReference type="SUPFAM" id="SSF102114">
    <property type="entry name" value="Radical SAM enzymes"/>
    <property type="match status" value="1"/>
</dbReference>
<sequence>MSDGLTILWRGPLSGCNYDCGYCPFAKRRDSRATLAADRAALERFTDWAIARDRPTSILFTPWGEALIRRHYRDAITRLSHAPHIDTVAIQTNLSGSIGWIAGCDPRATAFWATYHPGETDRARFVDKIHALAAMGVRYSVGVVALREHFEAIERLRADLPPDAYLWINAEESLQGCYSDAEVERLAAIDPLFELNNRAWPSRGRACAAGDSAISVSGDGTARRCHFIPTPIGNIYDPGFDALLRPSPCPQASCNCHIGYSHLKDLDLPALFGDGMVERRASRPRRDDARRTIARFAGGAA</sequence>
<dbReference type="RefSeq" id="WP_346246064.1">
    <property type="nucleotide sequence ID" value="NZ_JBDIZK010000004.1"/>
</dbReference>
<name>A0ABV0B830_9SPHN</name>
<keyword evidence="2" id="KW-1185">Reference proteome</keyword>
<organism evidence="1 2">
    <name type="scientific">Sphingomonas rustica</name>
    <dbReference type="NCBI Taxonomy" id="3103142"/>
    <lineage>
        <taxon>Bacteria</taxon>
        <taxon>Pseudomonadati</taxon>
        <taxon>Pseudomonadota</taxon>
        <taxon>Alphaproteobacteria</taxon>
        <taxon>Sphingomonadales</taxon>
        <taxon>Sphingomonadaceae</taxon>
        <taxon>Sphingomonas</taxon>
    </lineage>
</organism>